<accession>A0ABV3T0S5</accession>
<gene>
    <name evidence="2" type="ORF">AB3X52_14310</name>
</gene>
<dbReference type="Pfam" id="PF02627">
    <property type="entry name" value="CMD"/>
    <property type="match status" value="1"/>
</dbReference>
<evidence type="ECO:0000259" key="1">
    <source>
        <dbReference type="Pfam" id="PF02627"/>
    </source>
</evidence>
<reference evidence="2 3" key="1">
    <citation type="submission" date="2024-07" db="EMBL/GenBank/DDBJ databases">
        <authorList>
            <person name="Lee S."/>
            <person name="Kang M."/>
        </authorList>
    </citation>
    <scope>NUCLEOTIDE SEQUENCE [LARGE SCALE GENOMIC DNA]</scope>
    <source>
        <strain evidence="2 3">DS6</strain>
    </source>
</reference>
<dbReference type="Proteomes" id="UP001556631">
    <property type="component" value="Unassembled WGS sequence"/>
</dbReference>
<organism evidence="2 3">
    <name type="scientific">Nocardioides eburneus</name>
    <dbReference type="NCBI Taxonomy" id="3231482"/>
    <lineage>
        <taxon>Bacteria</taxon>
        <taxon>Bacillati</taxon>
        <taxon>Actinomycetota</taxon>
        <taxon>Actinomycetes</taxon>
        <taxon>Propionibacteriales</taxon>
        <taxon>Nocardioidaceae</taxon>
        <taxon>Nocardioides</taxon>
    </lineage>
</organism>
<dbReference type="InterPro" id="IPR029032">
    <property type="entry name" value="AhpD-like"/>
</dbReference>
<evidence type="ECO:0000313" key="3">
    <source>
        <dbReference type="Proteomes" id="UP001556631"/>
    </source>
</evidence>
<dbReference type="Gene3D" id="1.20.1290.10">
    <property type="entry name" value="AhpD-like"/>
    <property type="match status" value="1"/>
</dbReference>
<dbReference type="EMBL" id="JBFPJR010000026">
    <property type="protein sequence ID" value="MEX0428797.1"/>
    <property type="molecule type" value="Genomic_DNA"/>
</dbReference>
<dbReference type="PANTHER" id="PTHR34846:SF10">
    <property type="entry name" value="CYTOPLASMIC PROTEIN"/>
    <property type="match status" value="1"/>
</dbReference>
<dbReference type="SUPFAM" id="SSF69118">
    <property type="entry name" value="AhpD-like"/>
    <property type="match status" value="1"/>
</dbReference>
<comment type="caution">
    <text evidence="2">The sequence shown here is derived from an EMBL/GenBank/DDBJ whole genome shotgun (WGS) entry which is preliminary data.</text>
</comment>
<dbReference type="RefSeq" id="WP_367994764.1">
    <property type="nucleotide sequence ID" value="NZ_JBFPJR010000026.1"/>
</dbReference>
<protein>
    <submittedName>
        <fullName evidence="2">Carboxymuconolactone decarboxylase family protein</fullName>
    </submittedName>
</protein>
<dbReference type="InterPro" id="IPR003779">
    <property type="entry name" value="CMD-like"/>
</dbReference>
<feature type="domain" description="Carboxymuconolactone decarboxylase-like" evidence="1">
    <location>
        <begin position="46"/>
        <end position="128"/>
    </location>
</feature>
<keyword evidence="3" id="KW-1185">Reference proteome</keyword>
<name>A0ABV3T0S5_9ACTN</name>
<evidence type="ECO:0000313" key="2">
    <source>
        <dbReference type="EMBL" id="MEX0428797.1"/>
    </source>
</evidence>
<sequence length="203" mass="22402">MPSQSTFRIPKARLTGVYGWLVSRFATRTYGEIPDGAYVYAHHLPLLKAVLSFEGKVAKWDALDPTLKSYAQLASAGAIGCSWCLDFGYFLAHNDHLDLAKVSQVPRWREPENADLFTDLERDVLEYAEAMTATPPTVTDPMVEKLVDRLGEKAVVELTQMIAIENMRSRFNTAAGLQSQGYSDVCEIPLARASSASAVRSQA</sequence>
<proteinExistence type="predicted"/>
<dbReference type="PANTHER" id="PTHR34846">
    <property type="entry name" value="4-CARBOXYMUCONOLACTONE DECARBOXYLASE FAMILY PROTEIN (AFU_ORTHOLOGUE AFUA_6G11590)"/>
    <property type="match status" value="1"/>
</dbReference>